<dbReference type="InterPro" id="IPR004422">
    <property type="entry name" value="RFAP_synthase"/>
</dbReference>
<accession>A0A4R2MC30</accession>
<evidence type="ECO:0000259" key="3">
    <source>
        <dbReference type="Pfam" id="PF00288"/>
    </source>
</evidence>
<dbReference type="GO" id="GO:0016301">
    <property type="term" value="F:kinase activity"/>
    <property type="evidence" value="ECO:0007669"/>
    <property type="project" value="UniProtKB-KW"/>
</dbReference>
<evidence type="ECO:0000313" key="5">
    <source>
        <dbReference type="EMBL" id="TCP02655.1"/>
    </source>
</evidence>
<sequence>MLSPLPVRAEAPVQVAVRAPGRLHLGFLDPAGTLGRRFGSLGLVIDGFETELELAFAEHDSAVADTADGEAELERALAHLTRLRELSGFDAPLALRLVRVLPPHAGFGSGTQLALALGRAFVQLHGLLLSTPQIAAWLGRGRRSGIGIAGFDAGGLIVDGGPGRDGSPAPVLARLALPAAWRVVVVRHPGRRGLSGDEEKRAIAALPPLPAEGAAELCHQVLMRVLPGAAGDDFTAFAAGLNRVQDLLGGHFAPAQDGSAYTSAEVGRLLQWMHAEAGDAAAVGQSSWGPTGFAIVPSAAAAARLLDAARAAGVVSPALALTTVAARAHGARVA</sequence>
<dbReference type="PANTHER" id="PTHR20861">
    <property type="entry name" value="HOMOSERINE/4-DIPHOSPHOCYTIDYL-2-C-METHYL-D-ERYTHRITOL KINASE"/>
    <property type="match status" value="1"/>
</dbReference>
<dbReference type="InterPro" id="IPR014721">
    <property type="entry name" value="Ribsml_uS5_D2-typ_fold_subgr"/>
</dbReference>
<reference evidence="5 6" key="1">
    <citation type="submission" date="2019-03" db="EMBL/GenBank/DDBJ databases">
        <title>Genomic Encyclopedia of Type Strains, Phase IV (KMG-IV): sequencing the most valuable type-strain genomes for metagenomic binning, comparative biology and taxonomic classification.</title>
        <authorList>
            <person name="Goeker M."/>
        </authorList>
    </citation>
    <scope>NUCLEOTIDE SEQUENCE [LARGE SCALE GENOMIC DNA]</scope>
    <source>
        <strain evidence="5 6">DSM 1709</strain>
    </source>
</reference>
<evidence type="ECO:0000259" key="4">
    <source>
        <dbReference type="Pfam" id="PF08544"/>
    </source>
</evidence>
<dbReference type="AlphaFoldDB" id="A0A4R2MC30"/>
<evidence type="ECO:0000256" key="1">
    <source>
        <dbReference type="ARBA" id="ARBA00022679"/>
    </source>
</evidence>
<feature type="domain" description="GHMP kinase C-terminal" evidence="4">
    <location>
        <begin position="233"/>
        <end position="313"/>
    </location>
</feature>
<name>A0A4R2MC30_RUBGE</name>
<dbReference type="PANTHER" id="PTHR20861:SF6">
    <property type="entry name" value="BETA-RIBOFURANOSYLPHENOL 5'-PHOSPHATE SYNTHASE"/>
    <property type="match status" value="1"/>
</dbReference>
<dbReference type="GeneID" id="99683619"/>
<dbReference type="RefSeq" id="WP_132647295.1">
    <property type="nucleotide sequence ID" value="NZ_CP181386.1"/>
</dbReference>
<evidence type="ECO:0000256" key="2">
    <source>
        <dbReference type="ARBA" id="ARBA00022777"/>
    </source>
</evidence>
<dbReference type="GO" id="GO:0005524">
    <property type="term" value="F:ATP binding"/>
    <property type="evidence" value="ECO:0007669"/>
    <property type="project" value="InterPro"/>
</dbReference>
<evidence type="ECO:0000313" key="6">
    <source>
        <dbReference type="Proteomes" id="UP000295106"/>
    </source>
</evidence>
<gene>
    <name evidence="5" type="ORF">EV684_106217</name>
</gene>
<dbReference type="PIRSF" id="PIRSF004884">
    <property type="entry name" value="Sugar_kin_arch"/>
    <property type="match status" value="1"/>
</dbReference>
<dbReference type="InterPro" id="IPR013750">
    <property type="entry name" value="GHMP_kinase_C_dom"/>
</dbReference>
<feature type="domain" description="GHMP kinase N-terminal" evidence="3">
    <location>
        <begin position="82"/>
        <end position="145"/>
    </location>
</feature>
<proteinExistence type="predicted"/>
<dbReference type="SUPFAM" id="SSF54211">
    <property type="entry name" value="Ribosomal protein S5 domain 2-like"/>
    <property type="match status" value="1"/>
</dbReference>
<dbReference type="InterPro" id="IPR020568">
    <property type="entry name" value="Ribosomal_Su5_D2-typ_SF"/>
</dbReference>
<dbReference type="EMBL" id="SLXD01000006">
    <property type="protein sequence ID" value="TCP02655.1"/>
    <property type="molecule type" value="Genomic_DNA"/>
</dbReference>
<organism evidence="5 6">
    <name type="scientific">Rubrivivax gelatinosus</name>
    <name type="common">Rhodocyclus gelatinosus</name>
    <name type="synonym">Rhodopseudomonas gelatinosa</name>
    <dbReference type="NCBI Taxonomy" id="28068"/>
    <lineage>
        <taxon>Bacteria</taxon>
        <taxon>Pseudomonadati</taxon>
        <taxon>Pseudomonadota</taxon>
        <taxon>Betaproteobacteria</taxon>
        <taxon>Burkholderiales</taxon>
        <taxon>Sphaerotilaceae</taxon>
        <taxon>Rubrivivax</taxon>
    </lineage>
</organism>
<dbReference type="InterPro" id="IPR006204">
    <property type="entry name" value="GHMP_kinase_N_dom"/>
</dbReference>
<dbReference type="OrthoDB" id="1492801at2"/>
<dbReference type="Gene3D" id="3.30.230.10">
    <property type="match status" value="1"/>
</dbReference>
<dbReference type="Pfam" id="PF08544">
    <property type="entry name" value="GHMP_kinases_C"/>
    <property type="match status" value="1"/>
</dbReference>
<dbReference type="Proteomes" id="UP000295106">
    <property type="component" value="Unassembled WGS sequence"/>
</dbReference>
<keyword evidence="1" id="KW-0808">Transferase</keyword>
<protein>
    <submittedName>
        <fullName evidence="5">Beta-RFAP synthase</fullName>
    </submittedName>
</protein>
<dbReference type="NCBIfam" id="TIGR00144">
    <property type="entry name" value="beta_RFAP_syn"/>
    <property type="match status" value="1"/>
</dbReference>
<comment type="caution">
    <text evidence="5">The sequence shown here is derived from an EMBL/GenBank/DDBJ whole genome shotgun (WGS) entry which is preliminary data.</text>
</comment>
<dbReference type="Pfam" id="PF00288">
    <property type="entry name" value="GHMP_kinases_N"/>
    <property type="match status" value="1"/>
</dbReference>
<keyword evidence="2" id="KW-0418">Kinase</keyword>